<dbReference type="AlphaFoldDB" id="A0AAD6W2X5"/>
<name>A0AAD6W2X5_9ROSI</name>
<proteinExistence type="predicted"/>
<comment type="caution">
    <text evidence="1">The sequence shown here is derived from an EMBL/GenBank/DDBJ whole genome shotgun (WGS) entry which is preliminary data.</text>
</comment>
<evidence type="ECO:0000313" key="1">
    <source>
        <dbReference type="EMBL" id="KAJ6997260.1"/>
    </source>
</evidence>
<dbReference type="EMBL" id="JAQIZT010000005">
    <property type="protein sequence ID" value="KAJ6997260.1"/>
    <property type="molecule type" value="Genomic_DNA"/>
</dbReference>
<keyword evidence="2" id="KW-1185">Reference proteome</keyword>
<sequence>MFKISRGQCGSWLAIAANLFFPETFSISRFIASVIVPNWLVDGLRNSIAGGMYFLSSDWNFVCRNEDSRNCRTQEF</sequence>
<organism evidence="1 2">
    <name type="scientific">Populus alba x Populus x berolinensis</name>
    <dbReference type="NCBI Taxonomy" id="444605"/>
    <lineage>
        <taxon>Eukaryota</taxon>
        <taxon>Viridiplantae</taxon>
        <taxon>Streptophyta</taxon>
        <taxon>Embryophyta</taxon>
        <taxon>Tracheophyta</taxon>
        <taxon>Spermatophyta</taxon>
        <taxon>Magnoliopsida</taxon>
        <taxon>eudicotyledons</taxon>
        <taxon>Gunneridae</taxon>
        <taxon>Pentapetalae</taxon>
        <taxon>rosids</taxon>
        <taxon>fabids</taxon>
        <taxon>Malpighiales</taxon>
        <taxon>Salicaceae</taxon>
        <taxon>Saliceae</taxon>
        <taxon>Populus</taxon>
    </lineage>
</organism>
<gene>
    <name evidence="1" type="ORF">NC653_013741</name>
</gene>
<dbReference type="Proteomes" id="UP001164929">
    <property type="component" value="Chromosome 5"/>
</dbReference>
<accession>A0AAD6W2X5</accession>
<evidence type="ECO:0000313" key="2">
    <source>
        <dbReference type="Proteomes" id="UP001164929"/>
    </source>
</evidence>
<reference evidence="1" key="1">
    <citation type="journal article" date="2023" name="Mol. Ecol. Resour.">
        <title>Chromosome-level genome assembly of a triploid poplar Populus alba 'Berolinensis'.</title>
        <authorList>
            <person name="Chen S."/>
            <person name="Yu Y."/>
            <person name="Wang X."/>
            <person name="Wang S."/>
            <person name="Zhang T."/>
            <person name="Zhou Y."/>
            <person name="He R."/>
            <person name="Meng N."/>
            <person name="Wang Y."/>
            <person name="Liu W."/>
            <person name="Liu Z."/>
            <person name="Liu J."/>
            <person name="Guo Q."/>
            <person name="Huang H."/>
            <person name="Sederoff R.R."/>
            <person name="Wang G."/>
            <person name="Qu G."/>
            <person name="Chen S."/>
        </authorList>
    </citation>
    <scope>NUCLEOTIDE SEQUENCE</scope>
    <source>
        <strain evidence="1">SC-2020</strain>
    </source>
</reference>
<protein>
    <submittedName>
        <fullName evidence="1">Uncharacterized protein</fullName>
    </submittedName>
</protein>